<organism evidence="1 2">
    <name type="scientific">Streptomyces exfoliatus</name>
    <name type="common">Streptomyces hydrogenans</name>
    <dbReference type="NCBI Taxonomy" id="1905"/>
    <lineage>
        <taxon>Bacteria</taxon>
        <taxon>Bacillati</taxon>
        <taxon>Actinomycetota</taxon>
        <taxon>Actinomycetes</taxon>
        <taxon>Kitasatosporales</taxon>
        <taxon>Streptomycetaceae</taxon>
        <taxon>Streptomyces</taxon>
    </lineage>
</organism>
<evidence type="ECO:0000313" key="2">
    <source>
        <dbReference type="Proteomes" id="UP001551210"/>
    </source>
</evidence>
<dbReference type="EMBL" id="JBEZAM010000008">
    <property type="protein sequence ID" value="MEU7293334.1"/>
    <property type="molecule type" value="Genomic_DNA"/>
</dbReference>
<reference evidence="1 2" key="1">
    <citation type="submission" date="2024-06" db="EMBL/GenBank/DDBJ databases">
        <title>The Natural Products Discovery Center: Release of the First 8490 Sequenced Strains for Exploring Actinobacteria Biosynthetic Diversity.</title>
        <authorList>
            <person name="Kalkreuter E."/>
            <person name="Kautsar S.A."/>
            <person name="Yang D."/>
            <person name="Bader C.D."/>
            <person name="Teijaro C.N."/>
            <person name="Fluegel L."/>
            <person name="Davis C.M."/>
            <person name="Simpson J.R."/>
            <person name="Lauterbach L."/>
            <person name="Steele A.D."/>
            <person name="Gui C."/>
            <person name="Meng S."/>
            <person name="Li G."/>
            <person name="Viehrig K."/>
            <person name="Ye F."/>
            <person name="Su P."/>
            <person name="Kiefer A.F."/>
            <person name="Nichols A."/>
            <person name="Cepeda A.J."/>
            <person name="Yan W."/>
            <person name="Fan B."/>
            <person name="Jiang Y."/>
            <person name="Adhikari A."/>
            <person name="Zheng C.-J."/>
            <person name="Schuster L."/>
            <person name="Cowan T.M."/>
            <person name="Smanski M.J."/>
            <person name="Chevrette M.G."/>
            <person name="De Carvalho L.P.S."/>
            <person name="Shen B."/>
        </authorList>
    </citation>
    <scope>NUCLEOTIDE SEQUENCE [LARGE SCALE GENOMIC DNA]</scope>
    <source>
        <strain evidence="1 2">NPDC045705</strain>
    </source>
</reference>
<name>A0ABV3CT00_STREX</name>
<comment type="caution">
    <text evidence="1">The sequence shown here is derived from an EMBL/GenBank/DDBJ whole genome shotgun (WGS) entry which is preliminary data.</text>
</comment>
<protein>
    <submittedName>
        <fullName evidence="1">Head-tail connector protein</fullName>
    </submittedName>
</protein>
<dbReference type="InterPro" id="IPR021146">
    <property type="entry name" value="Phage_gp6-like_head-tail"/>
</dbReference>
<dbReference type="Pfam" id="PF05135">
    <property type="entry name" value="Phage_connect_1"/>
    <property type="match status" value="1"/>
</dbReference>
<dbReference type="CDD" id="cd08054">
    <property type="entry name" value="gp6"/>
    <property type="match status" value="1"/>
</dbReference>
<accession>A0ABV3CT00</accession>
<keyword evidence="2" id="KW-1185">Reference proteome</keyword>
<proteinExistence type="predicted"/>
<gene>
    <name evidence="1" type="ORF">AB0A76_09040</name>
</gene>
<dbReference type="Proteomes" id="UP001551210">
    <property type="component" value="Unassembled WGS sequence"/>
</dbReference>
<dbReference type="RefSeq" id="WP_359205688.1">
    <property type="nucleotide sequence ID" value="NZ_JBEZAM010000008.1"/>
</dbReference>
<dbReference type="Gene3D" id="1.10.3230.30">
    <property type="entry name" value="Phage gp6-like head-tail connector protein"/>
    <property type="match status" value="1"/>
</dbReference>
<evidence type="ECO:0000313" key="1">
    <source>
        <dbReference type="EMBL" id="MEU7293334.1"/>
    </source>
</evidence>
<sequence length="183" mass="19453">MALVTLAEAKAQLDIDTTTHDTELQKYIDALTAPIERYVGPVENRSVSEVIEGRSSTLCLTNVPAVSLTSIVPVLTGGQAINVGDVYLDGTKGIVRKLDGGSFCGGLWTVTYTAGRGSVPETIRLAALILLQHLWRTQYGAARGNVGGGDDFDVTEPIVGWGYAIPNRVLQLLEAYKVPPAVA</sequence>